<dbReference type="GO" id="GO:0016887">
    <property type="term" value="F:ATP hydrolysis activity"/>
    <property type="evidence" value="ECO:0007669"/>
    <property type="project" value="InterPro"/>
</dbReference>
<dbReference type="KEGG" id="tag:Tagg_0698"/>
<dbReference type="EMBL" id="CP001939">
    <property type="protein sequence ID" value="ADG90971.1"/>
    <property type="molecule type" value="Genomic_DNA"/>
</dbReference>
<keyword evidence="3" id="KW-0067">ATP-binding</keyword>
<dbReference type="PROSITE" id="PS00211">
    <property type="entry name" value="ABC_TRANSPORTER_1"/>
    <property type="match status" value="1"/>
</dbReference>
<evidence type="ECO:0000256" key="1">
    <source>
        <dbReference type="ARBA" id="ARBA00022448"/>
    </source>
</evidence>
<reference evidence="6" key="2">
    <citation type="journal article" date="2010" name="Stand. Genomic Sci.">
        <title>Complete genome sequence of Thermosphaera aggregans type strain (M11TLT).</title>
        <authorList>
            <person name="Spring S."/>
            <person name="Rachel R."/>
            <person name="Lapidus A."/>
            <person name="Davenport K."/>
            <person name="Tice H."/>
            <person name="Copeland A."/>
            <person name="Cheng J.-F."/>
            <person name="Lucas S."/>
            <person name="Chen F."/>
            <person name="Nolan M."/>
            <person name="Bruce D."/>
            <person name="Goodwin L."/>
            <person name="Pitluck S."/>
            <person name="Ivanova N."/>
            <person name="Mavromatis K."/>
            <person name="Ovchinnikova G."/>
            <person name="Pati A."/>
            <person name="Chen A."/>
            <person name="Palaniappan K."/>
            <person name="Land M."/>
            <person name="Hauser L."/>
            <person name="Chang Y.-J."/>
            <person name="Jeffries C.C."/>
            <person name="Brettin T."/>
            <person name="Detter J.C."/>
            <person name="Tapia R."/>
            <person name="Han C."/>
            <person name="Heimerl T."/>
            <person name="Weikl F."/>
            <person name="Brambilla E."/>
            <person name="Goker M."/>
            <person name="Bristow J."/>
            <person name="Eisen J.A."/>
            <person name="Markowitz V."/>
            <person name="Hugenholtz P."/>
            <person name="Kyrpides N.C."/>
            <person name="Klenk H.-P."/>
        </authorList>
    </citation>
    <scope>NUCLEOTIDE SEQUENCE [LARGE SCALE GENOMIC DNA]</scope>
    <source>
        <strain evidence="6">DSM 11486 / M11TL</strain>
    </source>
</reference>
<dbReference type="Pfam" id="PF08352">
    <property type="entry name" value="oligo_HPY"/>
    <property type="match status" value="1"/>
</dbReference>
<gene>
    <name evidence="5" type="ordered locus">Tagg_0698</name>
</gene>
<dbReference type="Gene3D" id="3.40.50.300">
    <property type="entry name" value="P-loop containing nucleotide triphosphate hydrolases"/>
    <property type="match status" value="1"/>
</dbReference>
<dbReference type="GO" id="GO:0015833">
    <property type="term" value="P:peptide transport"/>
    <property type="evidence" value="ECO:0007669"/>
    <property type="project" value="InterPro"/>
</dbReference>
<dbReference type="GO" id="GO:0005524">
    <property type="term" value="F:ATP binding"/>
    <property type="evidence" value="ECO:0007669"/>
    <property type="project" value="UniProtKB-KW"/>
</dbReference>
<dbReference type="HOGENOM" id="CLU_000604_1_23_2"/>
<proteinExistence type="predicted"/>
<keyword evidence="6" id="KW-1185">Reference proteome</keyword>
<dbReference type="Proteomes" id="UP000002376">
    <property type="component" value="Chromosome"/>
</dbReference>
<dbReference type="InterPro" id="IPR027417">
    <property type="entry name" value="P-loop_NTPase"/>
</dbReference>
<dbReference type="GeneID" id="9165712"/>
<dbReference type="SMART" id="SM00382">
    <property type="entry name" value="AAA"/>
    <property type="match status" value="1"/>
</dbReference>
<dbReference type="FunFam" id="3.40.50.300:FF:000016">
    <property type="entry name" value="Oligopeptide ABC transporter ATP-binding component"/>
    <property type="match status" value="1"/>
</dbReference>
<dbReference type="Pfam" id="PF00005">
    <property type="entry name" value="ABC_tran"/>
    <property type="match status" value="1"/>
</dbReference>
<evidence type="ECO:0000313" key="5">
    <source>
        <dbReference type="EMBL" id="ADG90971.1"/>
    </source>
</evidence>
<dbReference type="CDD" id="cd03257">
    <property type="entry name" value="ABC_NikE_OppD_transporters"/>
    <property type="match status" value="1"/>
</dbReference>
<dbReference type="RefSeq" id="WP_013129564.1">
    <property type="nucleotide sequence ID" value="NC_014160.1"/>
</dbReference>
<evidence type="ECO:0000256" key="2">
    <source>
        <dbReference type="ARBA" id="ARBA00022741"/>
    </source>
</evidence>
<dbReference type="STRING" id="633148.Tagg_0698"/>
<reference evidence="5 6" key="1">
    <citation type="journal article" date="2010" name="Stand. Genomic Sci.">
        <title>Complete genome sequence of Thermosphaera aggregans type strain (M11TL).</title>
        <authorList>
            <person name="Spring S."/>
            <person name="Rachel R."/>
            <person name="Lapidus A."/>
            <person name="Davenport K."/>
            <person name="Tice H."/>
            <person name="Copeland A."/>
            <person name="Cheng J.F."/>
            <person name="Lucas S."/>
            <person name="Chen F."/>
            <person name="Nolan M."/>
            <person name="Bruce D."/>
            <person name="Goodwin L."/>
            <person name="Pitluck S."/>
            <person name="Ivanova N."/>
            <person name="Mavromatis K."/>
            <person name="Ovchinnikova G."/>
            <person name="Pati A."/>
            <person name="Chen A."/>
            <person name="Palaniappan K."/>
            <person name="Land M."/>
            <person name="Hauser L."/>
            <person name="Chang Y.J."/>
            <person name="Jeffries C.C."/>
            <person name="Brettin T."/>
            <person name="Detter J.C."/>
            <person name="Tapia R."/>
            <person name="Han C."/>
            <person name="Heimerl T."/>
            <person name="Weikl F."/>
            <person name="Brambilla E."/>
            <person name="Goker M."/>
            <person name="Bristow J."/>
            <person name="Eisen J.A."/>
            <person name="Markowitz V."/>
            <person name="Hugenholtz P."/>
            <person name="Kyrpides N.C."/>
            <person name="Klenk H.P."/>
        </authorList>
    </citation>
    <scope>NUCLEOTIDE SEQUENCE [LARGE SCALE GENOMIC DNA]</scope>
    <source>
        <strain evidence="6">DSM 11486 / M11TL</strain>
    </source>
</reference>
<dbReference type="PANTHER" id="PTHR43067:SF3">
    <property type="entry name" value="MALTOSE ABC TRANSPORTER, ATP-BINDING PROTEIN"/>
    <property type="match status" value="1"/>
</dbReference>
<dbReference type="SUPFAM" id="SSF52540">
    <property type="entry name" value="P-loop containing nucleoside triphosphate hydrolases"/>
    <property type="match status" value="1"/>
</dbReference>
<evidence type="ECO:0000313" key="6">
    <source>
        <dbReference type="Proteomes" id="UP000002376"/>
    </source>
</evidence>
<dbReference type="PROSITE" id="PS50893">
    <property type="entry name" value="ABC_TRANSPORTER_2"/>
    <property type="match status" value="1"/>
</dbReference>
<keyword evidence="1" id="KW-0813">Transport</keyword>
<evidence type="ECO:0000259" key="4">
    <source>
        <dbReference type="PROSITE" id="PS50893"/>
    </source>
</evidence>
<dbReference type="NCBIfam" id="TIGR01727">
    <property type="entry name" value="oligo_HPY"/>
    <property type="match status" value="1"/>
</dbReference>
<sequence length="321" mass="35769">MPEPLLEARNLKTYFYTAKGIVKAVDNVSFELYKGEALGIAGESGCGKSTLAYSLIRLVPPPGKLVSGEIVFQGKDITKLSEEEFRKEVRWKGISMVFQGAMNALNPVYNIGDQLAEVLMLHQNYTKKEALEMAKKLLQMVGIDPSRIKSYPHELSGGMKQRVVIAMALALMPPLVIADEPTTALDVVVQAQIMNLLKRLRQELGLSIILISHDLSLIAEIADKIAIMYGGKIVEYGTSEQIYNNPQHPYTQGLLNSIPRLRGEIKDLKWIPGVPPDLINPPPGCRFEPRCPFAHERCKEEPPVVEVEPGHKVACWLYVKR</sequence>
<dbReference type="OrthoDB" id="18209at2157"/>
<dbReference type="AlphaFoldDB" id="D5U1H1"/>
<dbReference type="InterPro" id="IPR003439">
    <property type="entry name" value="ABC_transporter-like_ATP-bd"/>
</dbReference>
<dbReference type="eggNOG" id="arCOG00181">
    <property type="taxonomic scope" value="Archaea"/>
</dbReference>
<dbReference type="InterPro" id="IPR003593">
    <property type="entry name" value="AAA+_ATPase"/>
</dbReference>
<feature type="domain" description="ABC transporter" evidence="4">
    <location>
        <begin position="6"/>
        <end position="255"/>
    </location>
</feature>
<protein>
    <submittedName>
        <fullName evidence="5">Oligopeptide/dipeptide ABC transporter, ATPase subunit</fullName>
    </submittedName>
</protein>
<dbReference type="InterPro" id="IPR017871">
    <property type="entry name" value="ABC_transporter-like_CS"/>
</dbReference>
<accession>D5U1H1</accession>
<keyword evidence="2" id="KW-0547">Nucleotide-binding</keyword>
<organism evidence="5 6">
    <name type="scientific">Thermosphaera aggregans (strain DSM 11486 / M11TL)</name>
    <dbReference type="NCBI Taxonomy" id="633148"/>
    <lineage>
        <taxon>Archaea</taxon>
        <taxon>Thermoproteota</taxon>
        <taxon>Thermoprotei</taxon>
        <taxon>Desulfurococcales</taxon>
        <taxon>Desulfurococcaceae</taxon>
        <taxon>Thermosphaera</taxon>
    </lineage>
</organism>
<dbReference type="PANTHER" id="PTHR43067">
    <property type="entry name" value="OLIGOPEPTIDE/DIPEPTIDE ABC TRANSPORTER, ATPASE SUBUNIT"/>
    <property type="match status" value="1"/>
</dbReference>
<evidence type="ECO:0000256" key="3">
    <source>
        <dbReference type="ARBA" id="ARBA00022840"/>
    </source>
</evidence>
<reference key="3">
    <citation type="submission" date="2010-02" db="EMBL/GenBank/DDBJ databases">
        <title>Complete genome sequence of Thermosphaera aggregans type strain (M11TL).</title>
        <authorList>
            <consortium name="US DOE Joint Genome Institute (JGI-PGF)"/>
            <person name="Spring S."/>
            <person name="Lapidus A."/>
            <person name="Munk C."/>
            <person name="Schroeder M."/>
            <person name="Glavina Del Rio T."/>
            <person name="Tice H."/>
            <person name="Copeland A."/>
            <person name="Cheng J.-F."/>
            <person name="Lucas S."/>
            <person name="Chen F."/>
            <person name="Nolan M."/>
            <person name="Bruce D."/>
            <person name="Goodwin L."/>
            <person name="Pitluck S."/>
            <person name="Ivanova N."/>
            <person name="Mavromatis K."/>
            <person name="Ovchinnikova G."/>
            <person name="Pati A."/>
            <person name="Chen A."/>
            <person name="Palaniappan K."/>
            <person name="Land M."/>
            <person name="Hauser L."/>
            <person name="Chang Y.-J."/>
            <person name="Jeffries C.C."/>
            <person name="Brettin T."/>
            <person name="Detter J.C."/>
            <person name="Tapia R."/>
            <person name="Han C."/>
            <person name="Chain P."/>
            <person name="Heimerl T."/>
            <person name="Weik F."/>
            <person name="Goker M."/>
            <person name="Rachel R."/>
            <person name="Bristow J."/>
            <person name="Eisen J.A."/>
            <person name="Markowitz V."/>
            <person name="Hugenholtz P."/>
            <person name="Kyrpides N.C."/>
            <person name="Klenk H.-P."/>
        </authorList>
    </citation>
    <scope>NUCLEOTIDE SEQUENCE</scope>
    <source>
        <strain>DSM 11486</strain>
    </source>
</reference>
<name>D5U1H1_THEAM</name>
<dbReference type="InterPro" id="IPR013563">
    <property type="entry name" value="Oligopep_ABC_C"/>
</dbReference>